<name>A0A238J9Z3_9RHOB</name>
<dbReference type="RefSeq" id="WP_099243703.1">
    <property type="nucleotide sequence ID" value="NZ_FXXP01000001.1"/>
</dbReference>
<evidence type="ECO:0000313" key="7">
    <source>
        <dbReference type="EMBL" id="SMX27488.1"/>
    </source>
</evidence>
<dbReference type="InterPro" id="IPR022642">
    <property type="entry name" value="CheR_C"/>
</dbReference>
<dbReference type="Gene3D" id="1.10.155.10">
    <property type="entry name" value="Chemotaxis receptor methyltransferase CheR, N-terminal domain"/>
    <property type="match status" value="1"/>
</dbReference>
<accession>A0A238J9Z3</accession>
<evidence type="ECO:0000256" key="1">
    <source>
        <dbReference type="ARBA" id="ARBA00001541"/>
    </source>
</evidence>
<proteinExistence type="predicted"/>
<dbReference type="PRINTS" id="PR00996">
    <property type="entry name" value="CHERMTFRASE"/>
</dbReference>
<evidence type="ECO:0000259" key="6">
    <source>
        <dbReference type="PROSITE" id="PS50123"/>
    </source>
</evidence>
<dbReference type="Proteomes" id="UP000225972">
    <property type="component" value="Unassembled WGS sequence"/>
</dbReference>
<dbReference type="PROSITE" id="PS50123">
    <property type="entry name" value="CHER"/>
    <property type="match status" value="1"/>
</dbReference>
<keyword evidence="5" id="KW-0949">S-adenosyl-L-methionine</keyword>
<dbReference type="InterPro" id="IPR029063">
    <property type="entry name" value="SAM-dependent_MTases_sf"/>
</dbReference>
<dbReference type="PANTHER" id="PTHR24422">
    <property type="entry name" value="CHEMOTAXIS PROTEIN METHYLTRANSFERASE"/>
    <property type="match status" value="1"/>
</dbReference>
<dbReference type="SMART" id="SM00138">
    <property type="entry name" value="MeTrc"/>
    <property type="match status" value="1"/>
</dbReference>
<dbReference type="GO" id="GO:0032259">
    <property type="term" value="P:methylation"/>
    <property type="evidence" value="ECO:0007669"/>
    <property type="project" value="UniProtKB-KW"/>
</dbReference>
<dbReference type="EMBL" id="FXXP01000001">
    <property type="protein sequence ID" value="SMX27488.1"/>
    <property type="molecule type" value="Genomic_DNA"/>
</dbReference>
<dbReference type="EC" id="2.1.1.80" evidence="2"/>
<keyword evidence="3 7" id="KW-0489">Methyltransferase</keyword>
<reference evidence="8" key="1">
    <citation type="submission" date="2017-05" db="EMBL/GenBank/DDBJ databases">
        <authorList>
            <person name="Rodrigo-Torres L."/>
            <person name="Arahal R. D."/>
            <person name="Lucena T."/>
        </authorList>
    </citation>
    <scope>NUCLEOTIDE SEQUENCE [LARGE SCALE GENOMIC DNA]</scope>
    <source>
        <strain evidence="8">CECT 8649</strain>
    </source>
</reference>
<comment type="catalytic activity">
    <reaction evidence="1">
        <text>L-glutamyl-[protein] + S-adenosyl-L-methionine = [protein]-L-glutamate 5-O-methyl ester + S-adenosyl-L-homocysteine</text>
        <dbReference type="Rhea" id="RHEA:24452"/>
        <dbReference type="Rhea" id="RHEA-COMP:10208"/>
        <dbReference type="Rhea" id="RHEA-COMP:10311"/>
        <dbReference type="ChEBI" id="CHEBI:29973"/>
        <dbReference type="ChEBI" id="CHEBI:57856"/>
        <dbReference type="ChEBI" id="CHEBI:59789"/>
        <dbReference type="ChEBI" id="CHEBI:82795"/>
        <dbReference type="EC" id="2.1.1.80"/>
    </reaction>
</comment>
<dbReference type="SUPFAM" id="SSF47757">
    <property type="entry name" value="Chemotaxis receptor methyltransferase CheR, N-terminal domain"/>
    <property type="match status" value="1"/>
</dbReference>
<dbReference type="Gene3D" id="3.40.50.150">
    <property type="entry name" value="Vaccinia Virus protein VP39"/>
    <property type="match status" value="1"/>
</dbReference>
<dbReference type="PANTHER" id="PTHR24422:SF26">
    <property type="entry name" value="CHEMOTAXIS PROTEIN METHYLTRANSFERASE"/>
    <property type="match status" value="1"/>
</dbReference>
<sequence>MIFNGSLVHPPLSKELAGLIVSKAEQVSGIRVDSAKTDFVRLRVAGRLAALGLDDFESYNLYLSNDATGKELKKLVEALATHTTSFFRERRHYDWMSRDGLDEIYSKRPNHCITVWSAAASLGAELYTAGMVLSEYQDRQNMPLNWSLIGTDISDRILKRAISATYSEEEIDGMDEARLSRFFLRSKHKKDPSQRPLYRLVPELRNKAHFRQANLQNANGLDGIKADIAFLRNVLIYFEPAKQKQVVQNVVSRIRPGGFLLTGHSETVSLAGKLEQIKPTIYRRI</sequence>
<protein>
    <recommendedName>
        <fullName evidence="2">protein-glutamate O-methyltransferase</fullName>
        <ecNumber evidence="2">2.1.1.80</ecNumber>
    </recommendedName>
</protein>
<gene>
    <name evidence="7" type="primary">cheR_1</name>
    <name evidence="7" type="ORF">TRP8649_01593</name>
</gene>
<dbReference type="InterPro" id="IPR036804">
    <property type="entry name" value="CheR_N_sf"/>
</dbReference>
<dbReference type="SUPFAM" id="SSF53335">
    <property type="entry name" value="S-adenosyl-L-methionine-dependent methyltransferases"/>
    <property type="match status" value="1"/>
</dbReference>
<dbReference type="Pfam" id="PF01739">
    <property type="entry name" value="CheR"/>
    <property type="match status" value="1"/>
</dbReference>
<evidence type="ECO:0000313" key="8">
    <source>
        <dbReference type="Proteomes" id="UP000225972"/>
    </source>
</evidence>
<dbReference type="OrthoDB" id="9816309at2"/>
<feature type="domain" description="CheR-type methyltransferase" evidence="6">
    <location>
        <begin position="28"/>
        <end position="268"/>
    </location>
</feature>
<dbReference type="InterPro" id="IPR050903">
    <property type="entry name" value="Bact_Chemotaxis_MeTrfase"/>
</dbReference>
<keyword evidence="4 7" id="KW-0808">Transferase</keyword>
<keyword evidence="8" id="KW-1185">Reference proteome</keyword>
<evidence type="ECO:0000256" key="5">
    <source>
        <dbReference type="ARBA" id="ARBA00022691"/>
    </source>
</evidence>
<evidence type="ECO:0000256" key="4">
    <source>
        <dbReference type="ARBA" id="ARBA00022679"/>
    </source>
</evidence>
<evidence type="ECO:0000256" key="3">
    <source>
        <dbReference type="ARBA" id="ARBA00022603"/>
    </source>
</evidence>
<dbReference type="AlphaFoldDB" id="A0A238J9Z3"/>
<dbReference type="InterPro" id="IPR000780">
    <property type="entry name" value="CheR_MeTrfase"/>
</dbReference>
<evidence type="ECO:0000256" key="2">
    <source>
        <dbReference type="ARBA" id="ARBA00012534"/>
    </source>
</evidence>
<organism evidence="7 8">
    <name type="scientific">Pelagimonas phthalicica</name>
    <dbReference type="NCBI Taxonomy" id="1037362"/>
    <lineage>
        <taxon>Bacteria</taxon>
        <taxon>Pseudomonadati</taxon>
        <taxon>Pseudomonadota</taxon>
        <taxon>Alphaproteobacteria</taxon>
        <taxon>Rhodobacterales</taxon>
        <taxon>Roseobacteraceae</taxon>
        <taxon>Pelagimonas</taxon>
    </lineage>
</organism>
<dbReference type="GO" id="GO:0008983">
    <property type="term" value="F:protein-glutamate O-methyltransferase activity"/>
    <property type="evidence" value="ECO:0007669"/>
    <property type="project" value="UniProtKB-EC"/>
</dbReference>